<dbReference type="eggNOG" id="KOG1169">
    <property type="taxonomic scope" value="Eukaryota"/>
</dbReference>
<dbReference type="EMBL" id="JH767218">
    <property type="protein sequence ID" value="EQC26935.1"/>
    <property type="molecule type" value="Genomic_DNA"/>
</dbReference>
<organism evidence="2 3">
    <name type="scientific">Saprolegnia diclina (strain VS20)</name>
    <dbReference type="NCBI Taxonomy" id="1156394"/>
    <lineage>
        <taxon>Eukaryota</taxon>
        <taxon>Sar</taxon>
        <taxon>Stramenopiles</taxon>
        <taxon>Oomycota</taxon>
        <taxon>Saprolegniomycetes</taxon>
        <taxon>Saprolegniales</taxon>
        <taxon>Saprolegniaceae</taxon>
        <taxon>Saprolegnia</taxon>
    </lineage>
</organism>
<dbReference type="GeneID" id="19955994"/>
<keyword evidence="1" id="KW-0862">Zinc</keyword>
<dbReference type="OrthoDB" id="196165at2759"/>
<dbReference type="RefSeq" id="XP_008619656.1">
    <property type="nucleotide sequence ID" value="XM_008621434.1"/>
</dbReference>
<gene>
    <name evidence="2" type="ORF">SDRG_15267</name>
</gene>
<evidence type="ECO:0000256" key="1">
    <source>
        <dbReference type="ARBA" id="ARBA00022771"/>
    </source>
</evidence>
<dbReference type="VEuPathDB" id="FungiDB:SDRG_15267"/>
<dbReference type="GO" id="GO:0016020">
    <property type="term" value="C:membrane"/>
    <property type="evidence" value="ECO:0007669"/>
    <property type="project" value="UniProtKB-SubCell"/>
</dbReference>
<sequence>MSKAFEKQAMATSAMKAQGRFKTSSRGTTTTFVVCMICGANAHAHCATARSMPAHCMCKQAAVLSGSTCDWGPRHELELPAKFARIPQPKAEVTPPTTRGRRVFVPMGVVPAGLLIKHRYSSTPAALDVEIELPSEWKAKTLLVLINGGSGGQMGDKIANDLRKLLNPLQIYNISGSCPPIGPLTPFKTVKGLQILACGGAVGWVRLVQHGDAHSCTTAIGAANHRRGWVRDASTRRDSPAGYQH</sequence>
<keyword evidence="1" id="KW-0863">Zinc-finger</keyword>
<dbReference type="InParanoid" id="T0Q0S0"/>
<evidence type="ECO:0000313" key="3">
    <source>
        <dbReference type="Proteomes" id="UP000030762"/>
    </source>
</evidence>
<proteinExistence type="predicted"/>
<dbReference type="AlphaFoldDB" id="T0Q0S0"/>
<evidence type="ECO:0000313" key="2">
    <source>
        <dbReference type="EMBL" id="EQC26935.1"/>
    </source>
</evidence>
<keyword evidence="3" id="KW-1185">Reference proteome</keyword>
<evidence type="ECO:0008006" key="4">
    <source>
        <dbReference type="Google" id="ProtNLM"/>
    </source>
</evidence>
<protein>
    <recommendedName>
        <fullName evidence="4">DAGKc domain-containing protein</fullName>
    </recommendedName>
</protein>
<dbReference type="GO" id="GO:0004143">
    <property type="term" value="F:ATP-dependent diacylglycerol kinase activity"/>
    <property type="evidence" value="ECO:0007669"/>
    <property type="project" value="InterPro"/>
</dbReference>
<dbReference type="InterPro" id="IPR037607">
    <property type="entry name" value="DGK"/>
</dbReference>
<keyword evidence="1" id="KW-0479">Metal-binding</keyword>
<dbReference type="PANTHER" id="PTHR11255:SF54">
    <property type="entry name" value="DIACYLGLYCEROL KINASE THETA"/>
    <property type="match status" value="1"/>
</dbReference>
<reference evidence="2 3" key="1">
    <citation type="submission" date="2012-04" db="EMBL/GenBank/DDBJ databases">
        <title>The Genome Sequence of Saprolegnia declina VS20.</title>
        <authorList>
            <consortium name="The Broad Institute Genome Sequencing Platform"/>
            <person name="Russ C."/>
            <person name="Nusbaum C."/>
            <person name="Tyler B."/>
            <person name="van West P."/>
            <person name="Dieguez-Uribeondo J."/>
            <person name="de Bruijn I."/>
            <person name="Tripathy S."/>
            <person name="Jiang R."/>
            <person name="Young S.K."/>
            <person name="Zeng Q."/>
            <person name="Gargeya S."/>
            <person name="Fitzgerald M."/>
            <person name="Haas B."/>
            <person name="Abouelleil A."/>
            <person name="Alvarado L."/>
            <person name="Arachchi H.M."/>
            <person name="Berlin A."/>
            <person name="Chapman S.B."/>
            <person name="Goldberg J."/>
            <person name="Griggs A."/>
            <person name="Gujja S."/>
            <person name="Hansen M."/>
            <person name="Howarth C."/>
            <person name="Imamovic A."/>
            <person name="Larimer J."/>
            <person name="McCowen C."/>
            <person name="Montmayeur A."/>
            <person name="Murphy C."/>
            <person name="Neiman D."/>
            <person name="Pearson M."/>
            <person name="Priest M."/>
            <person name="Roberts A."/>
            <person name="Saif S."/>
            <person name="Shea T."/>
            <person name="Sisk P."/>
            <person name="Sykes S."/>
            <person name="Wortman J."/>
            <person name="Nusbaum C."/>
            <person name="Birren B."/>
        </authorList>
    </citation>
    <scope>NUCLEOTIDE SEQUENCE [LARGE SCALE GENOMIC DNA]</scope>
    <source>
        <strain evidence="2 3">VS20</strain>
    </source>
</reference>
<accession>T0Q0S0</accession>
<dbReference type="Proteomes" id="UP000030762">
    <property type="component" value="Unassembled WGS sequence"/>
</dbReference>
<dbReference type="GO" id="GO:0008270">
    <property type="term" value="F:zinc ion binding"/>
    <property type="evidence" value="ECO:0007669"/>
    <property type="project" value="UniProtKB-KW"/>
</dbReference>
<dbReference type="PANTHER" id="PTHR11255">
    <property type="entry name" value="DIACYLGLYCEROL KINASE"/>
    <property type="match status" value="1"/>
</dbReference>
<dbReference type="GO" id="GO:0007165">
    <property type="term" value="P:signal transduction"/>
    <property type="evidence" value="ECO:0007669"/>
    <property type="project" value="InterPro"/>
</dbReference>
<name>T0Q0S0_SAPDV</name>
<dbReference type="STRING" id="1156394.T0Q0S0"/>